<dbReference type="AlphaFoldDB" id="A0A2S7YN55"/>
<comment type="caution">
    <text evidence="1">The sequence shown here is derived from an EMBL/GenBank/DDBJ whole genome shotgun (WGS) entry which is preliminary data.</text>
</comment>
<gene>
    <name evidence="1" type="ORF">BB8028_0008g01250</name>
</gene>
<evidence type="ECO:0000313" key="1">
    <source>
        <dbReference type="EMBL" id="PQK17616.1"/>
    </source>
</evidence>
<dbReference type="Proteomes" id="UP000237441">
    <property type="component" value="Unassembled WGS sequence"/>
</dbReference>
<proteinExistence type="predicted"/>
<dbReference type="OrthoDB" id="4763081at2759"/>
<accession>A0A2S7YN55</accession>
<reference evidence="1 2" key="1">
    <citation type="submission" date="2016-07" db="EMBL/GenBank/DDBJ databases">
        <title>Comparative genomics of the entomopathogenic fungus Beauveria bassiana.</title>
        <authorList>
            <person name="Valero Jimenez C.A."/>
            <person name="Zwaan B.J."/>
            <person name="Van Kan J.A."/>
            <person name="Takken W."/>
            <person name="Debets A.J."/>
            <person name="Schoustra S.E."/>
            <person name="Koenraadt C.J."/>
        </authorList>
    </citation>
    <scope>NUCLEOTIDE SEQUENCE [LARGE SCALE GENOMIC DNA]</scope>
    <source>
        <strain evidence="1 2">ARSEF 8028</strain>
    </source>
</reference>
<evidence type="ECO:0000313" key="2">
    <source>
        <dbReference type="Proteomes" id="UP000237441"/>
    </source>
</evidence>
<sequence>MDPEAHTAAVVPLVETVKLMGWDHLCVRPNCGLCSASLTVDEPILLLFGRHDSTSIPKPRGPFAFHDNSLPTIINNEVWLCRKLDCGWCAGAYEGSTVHPDCFELATRRCSLPKTIHHLWIMTTWRSPWRHAPELRLEEGMITPDFSITDKLAIPQMRALPPEILHLIYEYSRGSLFWRYSVVSELTSGLLDLPDKLRSVPLSEIASWNRGGQLEMASDNCQPLIRLTIDSWGIVSVKGLSSDTKFKRWRTDSMAYIVVGRNHTSGIMAHFKSERMRLELPEPPNRLQIWDTPTPPRFLTLCDLHSSYMIGPAALEAPLRFNTIDLGLVLGLTFFFDRGGICGIHPHTARSWCAQSTYQCLPTRPEPIDAWIYVPVSRQDYIAAMGICFSMKEKINSVCLLLRMKLAGDVTVGLTCSNYEREYFHPSVHTLAFNVSELLPVGLLSMISTERHPTYPTPDFDRRQLTSAPIEDPFFSVAPLNHVTRVDIFNHAETGYCMGILLKYENGAQRALGQCRVGVDRIECYDCPDKIWLRRCLSIEGYGDRPTLHQTQLRIELKDIQYEEEEWSSFSMQGELEFWFSRKETYLIAVAH</sequence>
<protein>
    <submittedName>
        <fullName evidence="1">Uncharacterized protein</fullName>
    </submittedName>
</protein>
<organism evidence="1 2">
    <name type="scientific">Beauveria bassiana</name>
    <name type="common">White muscardine disease fungus</name>
    <name type="synonym">Tritirachium shiotae</name>
    <dbReference type="NCBI Taxonomy" id="176275"/>
    <lineage>
        <taxon>Eukaryota</taxon>
        <taxon>Fungi</taxon>
        <taxon>Dikarya</taxon>
        <taxon>Ascomycota</taxon>
        <taxon>Pezizomycotina</taxon>
        <taxon>Sordariomycetes</taxon>
        <taxon>Hypocreomycetidae</taxon>
        <taxon>Hypocreales</taxon>
        <taxon>Cordycipitaceae</taxon>
        <taxon>Beauveria</taxon>
    </lineage>
</organism>
<dbReference type="EMBL" id="JRHA01000008">
    <property type="protein sequence ID" value="PQK17616.1"/>
    <property type="molecule type" value="Genomic_DNA"/>
</dbReference>
<name>A0A2S7YN55_BEABA</name>